<organism evidence="1 2">
    <name type="scientific">Gracilimonas sediminicola</name>
    <dbReference type="NCBI Taxonomy" id="2952158"/>
    <lineage>
        <taxon>Bacteria</taxon>
        <taxon>Pseudomonadati</taxon>
        <taxon>Balneolota</taxon>
        <taxon>Balneolia</taxon>
        <taxon>Balneolales</taxon>
        <taxon>Balneolaceae</taxon>
        <taxon>Gracilimonas</taxon>
    </lineage>
</organism>
<proteinExistence type="predicted"/>
<evidence type="ECO:0000313" key="2">
    <source>
        <dbReference type="Proteomes" id="UP001139125"/>
    </source>
</evidence>
<reference evidence="1" key="1">
    <citation type="submission" date="2022-06" db="EMBL/GenBank/DDBJ databases">
        <title>Gracilimonas sp. CAU 1638 isolated from sea sediment.</title>
        <authorList>
            <person name="Kim W."/>
        </authorList>
    </citation>
    <scope>NUCLEOTIDE SEQUENCE</scope>
    <source>
        <strain evidence="1">CAU 1638</strain>
    </source>
</reference>
<dbReference type="RefSeq" id="WP_255134329.1">
    <property type="nucleotide sequence ID" value="NZ_JANDBC010000001.1"/>
</dbReference>
<name>A0A9X2RGE8_9BACT</name>
<dbReference type="AlphaFoldDB" id="A0A9X2RGE8"/>
<protein>
    <submittedName>
        <fullName evidence="1">Uncharacterized protein</fullName>
    </submittedName>
</protein>
<accession>A0A9X2RGE8</accession>
<dbReference type="Proteomes" id="UP001139125">
    <property type="component" value="Unassembled WGS sequence"/>
</dbReference>
<evidence type="ECO:0000313" key="1">
    <source>
        <dbReference type="EMBL" id="MCP9291463.1"/>
    </source>
</evidence>
<keyword evidence="2" id="KW-1185">Reference proteome</keyword>
<dbReference type="EMBL" id="JANDBC010000001">
    <property type="protein sequence ID" value="MCP9291463.1"/>
    <property type="molecule type" value="Genomic_DNA"/>
</dbReference>
<sequence>MIKLHRKREDAASDRLEQQLNNLVISFKKVNYEEDGEQVKLPYIEEDGEEFHTDEEIAGWMRELESQLNWQRSLSGDGCYIDPKSGNVC</sequence>
<gene>
    <name evidence="1" type="ORF">NM125_07695</name>
</gene>
<comment type="caution">
    <text evidence="1">The sequence shown here is derived from an EMBL/GenBank/DDBJ whole genome shotgun (WGS) entry which is preliminary data.</text>
</comment>